<keyword evidence="2 6" id="KW-0547">Nucleotide-binding</keyword>
<evidence type="ECO:0000313" key="9">
    <source>
        <dbReference type="EMBL" id="REL27206.1"/>
    </source>
</evidence>
<evidence type="ECO:0000256" key="3">
    <source>
        <dbReference type="ARBA" id="ARBA00022777"/>
    </source>
</evidence>
<protein>
    <recommendedName>
        <fullName evidence="8">Protein kinase domain-containing protein</fullName>
    </recommendedName>
</protein>
<dbReference type="PROSITE" id="PS00108">
    <property type="entry name" value="PROTEIN_KINASE_ST"/>
    <property type="match status" value="1"/>
</dbReference>
<keyword evidence="3" id="KW-0418">Kinase</keyword>
<evidence type="ECO:0000256" key="6">
    <source>
        <dbReference type="PROSITE-ProRule" id="PRU10141"/>
    </source>
</evidence>
<dbReference type="PROSITE" id="PS00107">
    <property type="entry name" value="PROTEIN_KINASE_ATP"/>
    <property type="match status" value="1"/>
</dbReference>
<dbReference type="CDD" id="cd14014">
    <property type="entry name" value="STKc_PknB_like"/>
    <property type="match status" value="1"/>
</dbReference>
<dbReference type="InterPro" id="IPR008271">
    <property type="entry name" value="Ser/Thr_kinase_AS"/>
</dbReference>
<proteinExistence type="predicted"/>
<dbReference type="InterPro" id="IPR019734">
    <property type="entry name" value="TPR_rpt"/>
</dbReference>
<feature type="repeat" description="TPR" evidence="5">
    <location>
        <begin position="671"/>
        <end position="704"/>
    </location>
</feature>
<dbReference type="InterPro" id="IPR011009">
    <property type="entry name" value="Kinase-like_dom_sf"/>
</dbReference>
<keyword evidence="7" id="KW-1133">Transmembrane helix</keyword>
<dbReference type="EMBL" id="QUOU01000001">
    <property type="protein sequence ID" value="REL27206.1"/>
    <property type="molecule type" value="Genomic_DNA"/>
</dbReference>
<dbReference type="SMART" id="SM00028">
    <property type="entry name" value="TPR"/>
    <property type="match status" value="3"/>
</dbReference>
<evidence type="ECO:0000256" key="5">
    <source>
        <dbReference type="PROSITE-ProRule" id="PRU00339"/>
    </source>
</evidence>
<dbReference type="SUPFAM" id="SSF56112">
    <property type="entry name" value="Protein kinase-like (PK-like)"/>
    <property type="match status" value="1"/>
</dbReference>
<dbReference type="SUPFAM" id="SSF48452">
    <property type="entry name" value="TPR-like"/>
    <property type="match status" value="1"/>
</dbReference>
<keyword evidence="1" id="KW-0808">Transferase</keyword>
<dbReference type="GO" id="GO:0004674">
    <property type="term" value="F:protein serine/threonine kinase activity"/>
    <property type="evidence" value="ECO:0007669"/>
    <property type="project" value="TreeGrafter"/>
</dbReference>
<dbReference type="InterPro" id="IPR000719">
    <property type="entry name" value="Prot_kinase_dom"/>
</dbReference>
<evidence type="ECO:0000259" key="8">
    <source>
        <dbReference type="PROSITE" id="PS50011"/>
    </source>
</evidence>
<dbReference type="OrthoDB" id="9801841at2"/>
<evidence type="ECO:0000313" key="10">
    <source>
        <dbReference type="Proteomes" id="UP000256478"/>
    </source>
</evidence>
<dbReference type="InterPro" id="IPR011990">
    <property type="entry name" value="TPR-like_helical_dom_sf"/>
</dbReference>
<reference evidence="9 10" key="1">
    <citation type="submission" date="2018-08" db="EMBL/GenBank/DDBJ databases">
        <title>Thalassotalea euphylliae genome.</title>
        <authorList>
            <person name="Summers S."/>
            <person name="Rice S.A."/>
            <person name="Freckelton M.L."/>
            <person name="Nedved B.T."/>
            <person name="Hadfield M.G."/>
        </authorList>
    </citation>
    <scope>NUCLEOTIDE SEQUENCE [LARGE SCALE GENOMIC DNA]</scope>
    <source>
        <strain evidence="9 10">H1</strain>
    </source>
</reference>
<gene>
    <name evidence="9" type="ORF">DXX93_11930</name>
</gene>
<dbReference type="Gene3D" id="1.10.510.10">
    <property type="entry name" value="Transferase(Phosphotransferase) domain 1"/>
    <property type="match status" value="1"/>
</dbReference>
<dbReference type="SMART" id="SM00220">
    <property type="entry name" value="S_TKc"/>
    <property type="match status" value="1"/>
</dbReference>
<dbReference type="GO" id="GO:0005524">
    <property type="term" value="F:ATP binding"/>
    <property type="evidence" value="ECO:0007669"/>
    <property type="project" value="UniProtKB-UniRule"/>
</dbReference>
<organism evidence="9 10">
    <name type="scientific">Thalassotalea euphylliae</name>
    <dbReference type="NCBI Taxonomy" id="1655234"/>
    <lineage>
        <taxon>Bacteria</taxon>
        <taxon>Pseudomonadati</taxon>
        <taxon>Pseudomonadota</taxon>
        <taxon>Gammaproteobacteria</taxon>
        <taxon>Alteromonadales</taxon>
        <taxon>Colwelliaceae</taxon>
        <taxon>Thalassotalea</taxon>
    </lineage>
</organism>
<dbReference type="PANTHER" id="PTHR43289:SF6">
    <property type="entry name" value="SERINE_THREONINE-PROTEIN KINASE NEKL-3"/>
    <property type="match status" value="1"/>
</dbReference>
<feature type="domain" description="Protein kinase" evidence="8">
    <location>
        <begin position="10"/>
        <end position="257"/>
    </location>
</feature>
<feature type="transmembrane region" description="Helical" evidence="7">
    <location>
        <begin position="296"/>
        <end position="314"/>
    </location>
</feature>
<evidence type="ECO:0000256" key="4">
    <source>
        <dbReference type="ARBA" id="ARBA00022840"/>
    </source>
</evidence>
<comment type="caution">
    <text evidence="9">The sequence shown here is derived from an EMBL/GenBank/DDBJ whole genome shotgun (WGS) entry which is preliminary data.</text>
</comment>
<dbReference type="InterPro" id="IPR017441">
    <property type="entry name" value="Protein_kinase_ATP_BS"/>
</dbReference>
<dbReference type="RefSeq" id="WP_116008290.1">
    <property type="nucleotide sequence ID" value="NZ_QUOU01000001.1"/>
</dbReference>
<name>A0A3E0TRE8_9GAMM</name>
<dbReference type="Gene3D" id="1.25.40.10">
    <property type="entry name" value="Tetratricopeptide repeat domain"/>
    <property type="match status" value="1"/>
</dbReference>
<dbReference type="AlphaFoldDB" id="A0A3E0TRE8"/>
<dbReference type="PROSITE" id="PS50011">
    <property type="entry name" value="PROTEIN_KINASE_DOM"/>
    <property type="match status" value="1"/>
</dbReference>
<evidence type="ECO:0000256" key="7">
    <source>
        <dbReference type="SAM" id="Phobius"/>
    </source>
</evidence>
<evidence type="ECO:0000256" key="1">
    <source>
        <dbReference type="ARBA" id="ARBA00022679"/>
    </source>
</evidence>
<dbReference type="PROSITE" id="PS50005">
    <property type="entry name" value="TPR"/>
    <property type="match status" value="1"/>
</dbReference>
<keyword evidence="4 6" id="KW-0067">ATP-binding</keyword>
<accession>A0A3E0TRE8</accession>
<dbReference type="PANTHER" id="PTHR43289">
    <property type="entry name" value="MITOGEN-ACTIVATED PROTEIN KINASE KINASE KINASE 20-RELATED"/>
    <property type="match status" value="1"/>
</dbReference>
<keyword evidence="5" id="KW-0802">TPR repeat</keyword>
<keyword evidence="7" id="KW-0472">Membrane</keyword>
<dbReference type="Proteomes" id="UP000256478">
    <property type="component" value="Unassembled WGS sequence"/>
</dbReference>
<keyword evidence="7" id="KW-0812">Transmembrane</keyword>
<dbReference type="Pfam" id="PF00069">
    <property type="entry name" value="Pkinase"/>
    <property type="match status" value="1"/>
</dbReference>
<sequence length="826" mass="92879">MVPSGEIGHYQIESILGKGSSSTVFKAFDPRLSRKVAIKLLHAYEQDDVLQEAKRVASIHDPHVVTIYDVVMYQSQTALVMEYLPGETLADRLASSHPDLKSALSYALEIAKGLHAIHQVGLVHQDVKAENCFFDENQCLKVGDLGIAKPIHQQSPSPMAGSVYSLSPEQIQQTHIGISSDLFSLGVLLYQMLMHRHPFAEQNNSKQTLDNILNSTPAEPKTGYERIDSLVLKLLNKTPEHRPQSAQQVITTIKSVLNTELSPFGNITISQDNPALEAARVKLEYKNKAKSNTRKGLAFVTTFMLLALIAWFVWPPTPRYIAVLDPIVLSGDDHPDIPLIKASINQATIQVIQSLEQNSMVAADEVSPLSGKPANIKQIQQVTAADEVLFTQLDCLTSQCAVTFSLWQGTPAVLVDQQQVQVPTDRLLYISDLIHSFLTPWLDGDKDSRMPASDEQSFRTFLGLKQAFQNNELSLMHYIDSLEALAEGECRYEEICHILLEAYSKQFYRQRDTAWLEKARELVSSAENSTENLTNRMMISIAALEIRAQNFDEADQWLTRLENKYRVDDSVKSLRARWYFSQGIIVKGRNLLSDLIKERPAAKHLFNYALMLFKSGELADASATLDKLFVRVPDHTKGLELYGVLRHYEGDWRGVISTYQQLIAMNQGNNPITQSNIGFAYTMQNDSENALKHLRKAHKLSPSNPQILINLADAESIFGDKQLAFSYYETVIKQISQLPKKTQNDTLTLAQALAHTNKYDEAQLELLKVERDTIEDPYTYYYLCLIYSLLGDTSTASAYKTKALDSGIAITWFDLAWFNLAPNQEE</sequence>
<feature type="binding site" evidence="6">
    <location>
        <position position="39"/>
    </location>
    <ligand>
        <name>ATP</name>
        <dbReference type="ChEBI" id="CHEBI:30616"/>
    </ligand>
</feature>
<evidence type="ECO:0000256" key="2">
    <source>
        <dbReference type="ARBA" id="ARBA00022741"/>
    </source>
</evidence>